<organism evidence="2 3">
    <name type="scientific">Crotalaria pallida</name>
    <name type="common">Smooth rattlebox</name>
    <name type="synonym">Crotalaria striata</name>
    <dbReference type="NCBI Taxonomy" id="3830"/>
    <lineage>
        <taxon>Eukaryota</taxon>
        <taxon>Viridiplantae</taxon>
        <taxon>Streptophyta</taxon>
        <taxon>Embryophyta</taxon>
        <taxon>Tracheophyta</taxon>
        <taxon>Spermatophyta</taxon>
        <taxon>Magnoliopsida</taxon>
        <taxon>eudicotyledons</taxon>
        <taxon>Gunneridae</taxon>
        <taxon>Pentapetalae</taxon>
        <taxon>rosids</taxon>
        <taxon>fabids</taxon>
        <taxon>Fabales</taxon>
        <taxon>Fabaceae</taxon>
        <taxon>Papilionoideae</taxon>
        <taxon>50 kb inversion clade</taxon>
        <taxon>genistoids sensu lato</taxon>
        <taxon>core genistoids</taxon>
        <taxon>Crotalarieae</taxon>
        <taxon>Crotalaria</taxon>
    </lineage>
</organism>
<sequence length="99" mass="11508">MMQQYSNDESKEEEEQEEAHDDDDDDDQEMDFEDEEEQVMAHEPEEILEGSIMVSRHAGTENGHILTMSISECHYGQHCTLIAFHVRSSSVQAKHTEFY</sequence>
<evidence type="ECO:0000313" key="2">
    <source>
        <dbReference type="EMBL" id="KAK7274072.1"/>
    </source>
</evidence>
<name>A0AAN9ICC5_CROPI</name>
<keyword evidence="3" id="KW-1185">Reference proteome</keyword>
<protein>
    <submittedName>
        <fullName evidence="2">Uncharacterized protein</fullName>
    </submittedName>
</protein>
<accession>A0AAN9ICC5</accession>
<dbReference type="EMBL" id="JAYWIO010000003">
    <property type="protein sequence ID" value="KAK7274072.1"/>
    <property type="molecule type" value="Genomic_DNA"/>
</dbReference>
<feature type="region of interest" description="Disordered" evidence="1">
    <location>
        <begin position="1"/>
        <end position="39"/>
    </location>
</feature>
<gene>
    <name evidence="2" type="ORF">RIF29_15143</name>
</gene>
<feature type="compositionally biased region" description="Acidic residues" evidence="1">
    <location>
        <begin position="10"/>
        <end position="38"/>
    </location>
</feature>
<evidence type="ECO:0000256" key="1">
    <source>
        <dbReference type="SAM" id="MobiDB-lite"/>
    </source>
</evidence>
<comment type="caution">
    <text evidence="2">The sequence shown here is derived from an EMBL/GenBank/DDBJ whole genome shotgun (WGS) entry which is preliminary data.</text>
</comment>
<dbReference type="AlphaFoldDB" id="A0AAN9ICC5"/>
<proteinExistence type="predicted"/>
<evidence type="ECO:0000313" key="3">
    <source>
        <dbReference type="Proteomes" id="UP001372338"/>
    </source>
</evidence>
<reference evidence="2 3" key="1">
    <citation type="submission" date="2024-01" db="EMBL/GenBank/DDBJ databases">
        <title>The genomes of 5 underutilized Papilionoideae crops provide insights into root nodulation and disease resistanc.</title>
        <authorList>
            <person name="Yuan L."/>
        </authorList>
    </citation>
    <scope>NUCLEOTIDE SEQUENCE [LARGE SCALE GENOMIC DNA]</scope>
    <source>
        <strain evidence="2">ZHUSHIDOU_FW_LH</strain>
        <tissue evidence="2">Leaf</tissue>
    </source>
</reference>
<dbReference type="Proteomes" id="UP001372338">
    <property type="component" value="Unassembled WGS sequence"/>
</dbReference>